<evidence type="ECO:0000256" key="2">
    <source>
        <dbReference type="ARBA" id="ARBA00022679"/>
    </source>
</evidence>
<organism evidence="6 7">
    <name type="scientific">Streptomyces coeruleorubidus</name>
    <dbReference type="NCBI Taxonomy" id="116188"/>
    <lineage>
        <taxon>Bacteria</taxon>
        <taxon>Bacillati</taxon>
        <taxon>Actinomycetota</taxon>
        <taxon>Actinomycetes</taxon>
        <taxon>Kitasatosporales</taxon>
        <taxon>Streptomycetaceae</taxon>
        <taxon>Streptomyces</taxon>
    </lineage>
</organism>
<dbReference type="Gene3D" id="3.40.630.30">
    <property type="match status" value="2"/>
</dbReference>
<dbReference type="PANTHER" id="PTHR37817">
    <property type="entry name" value="N-ACETYLTRANSFERASE EIS"/>
    <property type="match status" value="1"/>
</dbReference>
<comment type="subunit">
    <text evidence="4">Homohexamer; trimer of dimers.</text>
</comment>
<accession>A0A5J6IBJ4</accession>
<dbReference type="InterPro" id="IPR036527">
    <property type="entry name" value="SCP2_sterol-bd_dom_sf"/>
</dbReference>
<feature type="binding site" evidence="4">
    <location>
        <begin position="82"/>
        <end position="84"/>
    </location>
    <ligand>
        <name>acetyl-CoA</name>
        <dbReference type="ChEBI" id="CHEBI:57288"/>
    </ligand>
</feature>
<evidence type="ECO:0000313" key="7">
    <source>
        <dbReference type="Proteomes" id="UP000326598"/>
    </source>
</evidence>
<dbReference type="HAMAP" id="MF_01812">
    <property type="entry name" value="Eis"/>
    <property type="match status" value="1"/>
</dbReference>
<dbReference type="Proteomes" id="UP000326598">
    <property type="component" value="Chromosome"/>
</dbReference>
<dbReference type="Pfam" id="PF13527">
    <property type="entry name" value="Acetyltransf_9"/>
    <property type="match status" value="1"/>
</dbReference>
<dbReference type="SUPFAM" id="SSF55729">
    <property type="entry name" value="Acyl-CoA N-acyltransferases (Nat)"/>
    <property type="match status" value="1"/>
</dbReference>
<evidence type="ECO:0000313" key="6">
    <source>
        <dbReference type="EMBL" id="QEV26227.1"/>
    </source>
</evidence>
<dbReference type="CDD" id="cd04301">
    <property type="entry name" value="NAT_SF"/>
    <property type="match status" value="1"/>
</dbReference>
<dbReference type="GO" id="GO:0030649">
    <property type="term" value="P:aminoglycoside antibiotic catabolic process"/>
    <property type="evidence" value="ECO:0007669"/>
    <property type="project" value="TreeGrafter"/>
</dbReference>
<dbReference type="InterPro" id="IPR025559">
    <property type="entry name" value="Eis_dom"/>
</dbReference>
<proteinExistence type="inferred from homology"/>
<dbReference type="InterPro" id="IPR022902">
    <property type="entry name" value="NAcTrfase_Eis"/>
</dbReference>
<evidence type="ECO:0000256" key="3">
    <source>
        <dbReference type="ARBA" id="ARBA00023315"/>
    </source>
</evidence>
<evidence type="ECO:0000256" key="1">
    <source>
        <dbReference type="ARBA" id="ARBA00009213"/>
    </source>
</evidence>
<dbReference type="InterPro" id="IPR051554">
    <property type="entry name" value="Acetyltransferase_Eis"/>
</dbReference>
<evidence type="ECO:0000259" key="5">
    <source>
        <dbReference type="PROSITE" id="PS51186"/>
    </source>
</evidence>
<feature type="active site" description="Proton acceptor; via carboxylate" evidence="4">
    <location>
        <position position="410"/>
    </location>
</feature>
<dbReference type="SUPFAM" id="SSF55718">
    <property type="entry name" value="SCP-like"/>
    <property type="match status" value="1"/>
</dbReference>
<dbReference type="NCBIfam" id="NF002367">
    <property type="entry name" value="PRK01346.1-4"/>
    <property type="match status" value="1"/>
</dbReference>
<sequence>MEIRSTTDKDLDVFVDTVHAAFGRFPETPVEGGGLWWSALEMDRCLLALTADGRPVGTAAEHPFELTLPGEAIVPVAGVTAVGVLPSHRRQGVLSTMMRHQLTALRARGDFLSVLLASEAPIYGRFGYGPATYTQRLTVPRRQAALAVRRARTAAGAPVAGSDNDSVEVLRRAECGEILEEVYDRYRRAQPGALSRPHRWWALRAGQPPISPEPRYVAVHRDADGVPDGYASYSIGESNTLTVDETIATDDAVFTALARFVLGHDLVSQVVFKHVPPGHPLRWQLADFRAGQVSDDMDWLWVRLLDIPQALTARGWFTDGELVLDVDDPFLGEHGRYLLTVREGKADCIPTDREPDLSLDVRDLGSVYLGGTAPSTLVRAGHIRAHHPSAATLADALFRADRPPHCLHWF</sequence>
<gene>
    <name evidence="6" type="ORF">CP976_20175</name>
</gene>
<evidence type="ECO:0000256" key="4">
    <source>
        <dbReference type="HAMAP-Rule" id="MF_01812"/>
    </source>
</evidence>
<dbReference type="InterPro" id="IPR000182">
    <property type="entry name" value="GNAT_dom"/>
</dbReference>
<dbReference type="InterPro" id="IPR041380">
    <property type="entry name" value="Acetyltransf_17"/>
</dbReference>
<dbReference type="InterPro" id="IPR016181">
    <property type="entry name" value="Acyl_CoA_acyltransferase"/>
</dbReference>
<keyword evidence="2 4" id="KW-0808">Transferase</keyword>
<dbReference type="PANTHER" id="PTHR37817:SF1">
    <property type="entry name" value="N-ACETYLTRANSFERASE EIS"/>
    <property type="match status" value="1"/>
</dbReference>
<dbReference type="PROSITE" id="PS51186">
    <property type="entry name" value="GNAT"/>
    <property type="match status" value="1"/>
</dbReference>
<feature type="binding site" evidence="4">
    <location>
        <begin position="118"/>
        <end position="119"/>
    </location>
    <ligand>
        <name>acetyl-CoA</name>
        <dbReference type="ChEBI" id="CHEBI:57288"/>
    </ligand>
</feature>
<dbReference type="GO" id="GO:0034069">
    <property type="term" value="F:aminoglycoside N-acetyltransferase activity"/>
    <property type="evidence" value="ECO:0007669"/>
    <property type="project" value="TreeGrafter"/>
</dbReference>
<dbReference type="Pfam" id="PF13530">
    <property type="entry name" value="SCP2_2"/>
    <property type="match status" value="1"/>
</dbReference>
<feature type="domain" description="N-acetyltransferase" evidence="5">
    <location>
        <begin position="1"/>
        <end position="155"/>
    </location>
</feature>
<keyword evidence="3 4" id="KW-0012">Acyltransferase</keyword>
<feature type="binding site" evidence="4">
    <location>
        <begin position="90"/>
        <end position="95"/>
    </location>
    <ligand>
        <name>acetyl-CoA</name>
        <dbReference type="ChEBI" id="CHEBI:57288"/>
    </ligand>
</feature>
<protein>
    <submittedName>
        <fullName evidence="6">GNAT family N-acetyltransferase</fullName>
    </submittedName>
</protein>
<dbReference type="AlphaFoldDB" id="A0A5J6IBJ4"/>
<comment type="similarity">
    <text evidence="1 4">Belongs to the acetyltransferase Eis family.</text>
</comment>
<dbReference type="Gene3D" id="3.30.1050.10">
    <property type="entry name" value="SCP2 sterol-binding domain"/>
    <property type="match status" value="1"/>
</dbReference>
<name>A0A5J6IBJ4_STRC4</name>
<dbReference type="GeneID" id="91418385"/>
<reference evidence="6 7" key="1">
    <citation type="submission" date="2017-09" db="EMBL/GenBank/DDBJ databases">
        <authorList>
            <person name="Lee N."/>
            <person name="Cho B.-K."/>
        </authorList>
    </citation>
    <scope>NUCLEOTIDE SEQUENCE [LARGE SCALE GENOMIC DNA]</scope>
    <source>
        <strain evidence="6 7">ATCC 13740</strain>
    </source>
</reference>
<dbReference type="RefSeq" id="WP_150481646.1">
    <property type="nucleotide sequence ID" value="NZ_BMTB01000006.1"/>
</dbReference>
<dbReference type="EMBL" id="CP023694">
    <property type="protein sequence ID" value="QEV26227.1"/>
    <property type="molecule type" value="Genomic_DNA"/>
</dbReference>
<feature type="active site" description="Proton donor" evidence="4">
    <location>
        <position position="123"/>
    </location>
</feature>
<dbReference type="Pfam" id="PF17668">
    <property type="entry name" value="Acetyltransf_17"/>
    <property type="match status" value="1"/>
</dbReference>
<dbReference type="KEGG" id="scoe:CP976_20175"/>